<dbReference type="EMBL" id="STGX01000009">
    <property type="protein sequence ID" value="THV28081.1"/>
    <property type="molecule type" value="Genomic_DNA"/>
</dbReference>
<name>A0A4S8PE55_9ACTN</name>
<feature type="transmembrane region" description="Helical" evidence="1">
    <location>
        <begin position="108"/>
        <end position="129"/>
    </location>
</feature>
<protein>
    <submittedName>
        <fullName evidence="2">Uncharacterized protein</fullName>
    </submittedName>
</protein>
<dbReference type="RefSeq" id="WP_136530316.1">
    <property type="nucleotide sequence ID" value="NZ_STGX01000009.1"/>
</dbReference>
<feature type="transmembrane region" description="Helical" evidence="1">
    <location>
        <begin position="21"/>
        <end position="46"/>
    </location>
</feature>
<reference evidence="2 3" key="1">
    <citation type="journal article" date="2018" name="Int. J. Syst. Evol. Microbiol.">
        <title>Glycomyces paridis sp. nov., isolated from the medicinal plant Paris polyphylla.</title>
        <authorList>
            <person name="Fang X.M."/>
            <person name="Bai J.L."/>
            <person name="Su J."/>
            <person name="Zhao L.L."/>
            <person name="Liu H.Y."/>
            <person name="Ma B.P."/>
            <person name="Zhang Y.Q."/>
            <person name="Yu L.Y."/>
        </authorList>
    </citation>
    <scope>NUCLEOTIDE SEQUENCE [LARGE SCALE GENOMIC DNA]</scope>
    <source>
        <strain evidence="2 3">CPCC 204357</strain>
    </source>
</reference>
<sequence>MPADESLERPRERPKLDTLGQLTGTALAYFVMGAVALALIDLVFVLPTGRDFGQTSGWIAALPTVWVYTDQFRRYAGGSRWAVMLLGVVLGLGAGLAAAIVAPTSWPPMLSGGLGGLAAALVYGGLWHAGVKTFGEERSA</sequence>
<accession>A0A4S8PE55</accession>
<proteinExistence type="predicted"/>
<keyword evidence="1" id="KW-0812">Transmembrane</keyword>
<dbReference type="AlphaFoldDB" id="A0A4S8PE55"/>
<gene>
    <name evidence="2" type="ORF">E9998_14020</name>
</gene>
<dbReference type="Proteomes" id="UP000305792">
    <property type="component" value="Unassembled WGS sequence"/>
</dbReference>
<dbReference type="OrthoDB" id="5194572at2"/>
<organism evidence="2 3">
    <name type="scientific">Glycomyces paridis</name>
    <dbReference type="NCBI Taxonomy" id="2126555"/>
    <lineage>
        <taxon>Bacteria</taxon>
        <taxon>Bacillati</taxon>
        <taxon>Actinomycetota</taxon>
        <taxon>Actinomycetes</taxon>
        <taxon>Glycomycetales</taxon>
        <taxon>Glycomycetaceae</taxon>
        <taxon>Glycomyces</taxon>
    </lineage>
</organism>
<keyword evidence="3" id="KW-1185">Reference proteome</keyword>
<keyword evidence="1" id="KW-0472">Membrane</keyword>
<evidence type="ECO:0000256" key="1">
    <source>
        <dbReference type="SAM" id="Phobius"/>
    </source>
</evidence>
<keyword evidence="1" id="KW-1133">Transmembrane helix</keyword>
<evidence type="ECO:0000313" key="2">
    <source>
        <dbReference type="EMBL" id="THV28081.1"/>
    </source>
</evidence>
<comment type="caution">
    <text evidence="2">The sequence shown here is derived from an EMBL/GenBank/DDBJ whole genome shotgun (WGS) entry which is preliminary data.</text>
</comment>
<feature type="transmembrane region" description="Helical" evidence="1">
    <location>
        <begin position="81"/>
        <end position="102"/>
    </location>
</feature>
<evidence type="ECO:0000313" key="3">
    <source>
        <dbReference type="Proteomes" id="UP000305792"/>
    </source>
</evidence>